<reference evidence="2 3" key="1">
    <citation type="submission" date="2024-04" db="EMBL/GenBank/DDBJ databases">
        <title>draft genome sequnece of Paenibacillus filicis.</title>
        <authorList>
            <person name="Kim D.-U."/>
        </authorList>
    </citation>
    <scope>NUCLEOTIDE SEQUENCE [LARGE SCALE GENOMIC DNA]</scope>
    <source>
        <strain evidence="2 3">KACC14197</strain>
    </source>
</reference>
<dbReference type="PANTHER" id="PTHR11614">
    <property type="entry name" value="PHOSPHOLIPASE-RELATED"/>
    <property type="match status" value="1"/>
</dbReference>
<feature type="domain" description="Serine aminopeptidase S33" evidence="1">
    <location>
        <begin position="28"/>
        <end position="292"/>
    </location>
</feature>
<comment type="caution">
    <text evidence="2">The sequence shown here is derived from an EMBL/GenBank/DDBJ whole genome shotgun (WGS) entry which is preliminary data.</text>
</comment>
<dbReference type="InterPro" id="IPR051044">
    <property type="entry name" value="MAG_DAG_Lipase"/>
</dbReference>
<evidence type="ECO:0000313" key="2">
    <source>
        <dbReference type="EMBL" id="MEK8126844.1"/>
    </source>
</evidence>
<dbReference type="RefSeq" id="WP_341413888.1">
    <property type="nucleotide sequence ID" value="NZ_JBBPCC010000001.1"/>
</dbReference>
<organism evidence="2 3">
    <name type="scientific">Paenibacillus filicis</name>
    <dbReference type="NCBI Taxonomy" id="669464"/>
    <lineage>
        <taxon>Bacteria</taxon>
        <taxon>Bacillati</taxon>
        <taxon>Bacillota</taxon>
        <taxon>Bacilli</taxon>
        <taxon>Bacillales</taxon>
        <taxon>Paenibacillaceae</taxon>
        <taxon>Paenibacillus</taxon>
    </lineage>
</organism>
<gene>
    <name evidence="2" type="ORF">WMW72_02875</name>
</gene>
<dbReference type="InterPro" id="IPR029058">
    <property type="entry name" value="AB_hydrolase_fold"/>
</dbReference>
<name>A0ABU9DDA6_9BACL</name>
<dbReference type="InterPro" id="IPR022742">
    <property type="entry name" value="Hydrolase_4"/>
</dbReference>
<dbReference type="Gene3D" id="3.40.50.1820">
    <property type="entry name" value="alpha/beta hydrolase"/>
    <property type="match status" value="1"/>
</dbReference>
<dbReference type="Pfam" id="PF12146">
    <property type="entry name" value="Hydrolase_4"/>
    <property type="match status" value="1"/>
</dbReference>
<dbReference type="SUPFAM" id="SSF53474">
    <property type="entry name" value="alpha/beta-Hydrolases"/>
    <property type="match status" value="1"/>
</dbReference>
<dbReference type="EMBL" id="JBBPCC010000001">
    <property type="protein sequence ID" value="MEK8126844.1"/>
    <property type="molecule type" value="Genomic_DNA"/>
</dbReference>
<dbReference type="Proteomes" id="UP001469365">
    <property type="component" value="Unassembled WGS sequence"/>
</dbReference>
<evidence type="ECO:0000259" key="1">
    <source>
        <dbReference type="Pfam" id="PF12146"/>
    </source>
</evidence>
<evidence type="ECO:0000313" key="3">
    <source>
        <dbReference type="Proteomes" id="UP001469365"/>
    </source>
</evidence>
<protein>
    <submittedName>
        <fullName evidence="2">Lysophospholipase</fullName>
    </submittedName>
</protein>
<accession>A0ABU9DDA6</accession>
<sequence>MRSDSFIFEDADGIRIHVYRWLPDGERPVKAVVQISHGLAETGARYARLAQWLTAAGYAVYANDHRGHGQTAGSPERVTMIGEDGFDRMTEGVKLLTDRIREEIPEIPLFLLGHSMGSFIAMQYMYRFPGHADGILLSGTKGPQQVVHTCGYWLASLLVALQGPDYRSKLLNALSTGTYNRAFRPNRTSADWLSRDEAEVDLYLNNPYCGGNATNGLWLFMLKGLLGNHRPAHLRRIPKEQPLYLFAGDEDPVGSQGKSFMDLVRVYRSLGMTDVSYNLYKGGRHEMLNETNRSEVMQDILAWLDTRAAALSRNETTRSD</sequence>
<keyword evidence="3" id="KW-1185">Reference proteome</keyword>
<proteinExistence type="predicted"/>